<comment type="caution">
    <text evidence="1">The sequence shown here is derived from an EMBL/GenBank/DDBJ whole genome shotgun (WGS) entry which is preliminary data.</text>
</comment>
<reference evidence="1 2" key="1">
    <citation type="submission" date="2020-09" db="EMBL/GenBank/DDBJ databases">
        <title>De no assembly of potato wild relative species, Solanum commersonii.</title>
        <authorList>
            <person name="Cho K."/>
        </authorList>
    </citation>
    <scope>NUCLEOTIDE SEQUENCE [LARGE SCALE GENOMIC DNA]</scope>
    <source>
        <strain evidence="1">LZ3.2</strain>
        <tissue evidence="1">Leaf</tissue>
    </source>
</reference>
<dbReference type="EMBL" id="JACXVP010000010">
    <property type="protein sequence ID" value="KAG5582654.1"/>
    <property type="molecule type" value="Genomic_DNA"/>
</dbReference>
<gene>
    <name evidence="1" type="ORF">H5410_053281</name>
</gene>
<evidence type="ECO:0000313" key="2">
    <source>
        <dbReference type="Proteomes" id="UP000824120"/>
    </source>
</evidence>
<dbReference type="Proteomes" id="UP000824120">
    <property type="component" value="Chromosome 10"/>
</dbReference>
<name>A0A9J5X5Y9_SOLCO</name>
<organism evidence="1 2">
    <name type="scientific">Solanum commersonii</name>
    <name type="common">Commerson's wild potato</name>
    <name type="synonym">Commerson's nightshade</name>
    <dbReference type="NCBI Taxonomy" id="4109"/>
    <lineage>
        <taxon>Eukaryota</taxon>
        <taxon>Viridiplantae</taxon>
        <taxon>Streptophyta</taxon>
        <taxon>Embryophyta</taxon>
        <taxon>Tracheophyta</taxon>
        <taxon>Spermatophyta</taxon>
        <taxon>Magnoliopsida</taxon>
        <taxon>eudicotyledons</taxon>
        <taxon>Gunneridae</taxon>
        <taxon>Pentapetalae</taxon>
        <taxon>asterids</taxon>
        <taxon>lamiids</taxon>
        <taxon>Solanales</taxon>
        <taxon>Solanaceae</taxon>
        <taxon>Solanoideae</taxon>
        <taxon>Solaneae</taxon>
        <taxon>Solanum</taxon>
    </lineage>
</organism>
<evidence type="ECO:0000313" key="1">
    <source>
        <dbReference type="EMBL" id="KAG5582654.1"/>
    </source>
</evidence>
<sequence length="101" mass="11537">MLCLLCNISKIFEFEKEQLIDYGWREGFLSPCRKTICDGRRWAQVFSNLVAKFLVEDVVLDEHNNITLLSLELWECDGLAGLPSGMLEHCRSLRGFDGAVL</sequence>
<dbReference type="OrthoDB" id="1303075at2759"/>
<keyword evidence="2" id="KW-1185">Reference proteome</keyword>
<protein>
    <submittedName>
        <fullName evidence="1">Uncharacterized protein</fullName>
    </submittedName>
</protein>
<dbReference type="AlphaFoldDB" id="A0A9J5X5Y9"/>
<accession>A0A9J5X5Y9</accession>
<proteinExistence type="predicted"/>